<feature type="transmembrane region" description="Helical" evidence="1">
    <location>
        <begin position="49"/>
        <end position="68"/>
    </location>
</feature>
<protein>
    <recommendedName>
        <fullName evidence="4">Flavodoxin-like domain-containing protein</fullName>
    </recommendedName>
</protein>
<evidence type="ECO:0000313" key="3">
    <source>
        <dbReference type="Proteomes" id="UP000614424"/>
    </source>
</evidence>
<dbReference type="AlphaFoldDB" id="A0A8J6NF03"/>
<dbReference type="Proteomes" id="UP000614424">
    <property type="component" value="Unassembled WGS sequence"/>
</dbReference>
<reference evidence="2 3" key="1">
    <citation type="submission" date="2020-08" db="EMBL/GenBank/DDBJ databases">
        <title>Bridging the membrane lipid divide: bacteria of the FCB group superphylum have the potential to synthesize archaeal ether lipids.</title>
        <authorList>
            <person name="Villanueva L."/>
            <person name="Von Meijenfeldt F.A.B."/>
            <person name="Westbye A.B."/>
            <person name="Yadav S."/>
            <person name="Hopmans E.C."/>
            <person name="Dutilh B.E."/>
            <person name="Sinninghe Damste J.S."/>
        </authorList>
    </citation>
    <scope>NUCLEOTIDE SEQUENCE [LARGE SCALE GENOMIC DNA]</scope>
    <source>
        <strain evidence="2">NIOZ-UU47</strain>
    </source>
</reference>
<dbReference type="InterPro" id="IPR029039">
    <property type="entry name" value="Flavoprotein-like_sf"/>
</dbReference>
<comment type="caution">
    <text evidence="2">The sequence shown here is derived from an EMBL/GenBank/DDBJ whole genome shotgun (WGS) entry which is preliminary data.</text>
</comment>
<dbReference type="Gene3D" id="3.40.50.360">
    <property type="match status" value="1"/>
</dbReference>
<evidence type="ECO:0000313" key="2">
    <source>
        <dbReference type="EMBL" id="MBC8318270.1"/>
    </source>
</evidence>
<evidence type="ECO:0000256" key="1">
    <source>
        <dbReference type="SAM" id="Phobius"/>
    </source>
</evidence>
<feature type="transmembrane region" description="Helical" evidence="1">
    <location>
        <begin position="9"/>
        <end position="29"/>
    </location>
</feature>
<keyword evidence="1" id="KW-0472">Membrane</keyword>
<dbReference type="SUPFAM" id="SSF52218">
    <property type="entry name" value="Flavoproteins"/>
    <property type="match status" value="1"/>
</dbReference>
<dbReference type="EMBL" id="JACNJZ010000142">
    <property type="protein sequence ID" value="MBC8318270.1"/>
    <property type="molecule type" value="Genomic_DNA"/>
</dbReference>
<organism evidence="2 3">
    <name type="scientific">Candidatus Desulfobia pelagia</name>
    <dbReference type="NCBI Taxonomy" id="2841692"/>
    <lineage>
        <taxon>Bacteria</taxon>
        <taxon>Pseudomonadati</taxon>
        <taxon>Thermodesulfobacteriota</taxon>
        <taxon>Desulfobulbia</taxon>
        <taxon>Desulfobulbales</taxon>
        <taxon>Desulfobulbaceae</taxon>
        <taxon>Candidatus Desulfobia</taxon>
    </lineage>
</organism>
<keyword evidence="1" id="KW-1133">Transmembrane helix</keyword>
<proteinExistence type="predicted"/>
<gene>
    <name evidence="2" type="ORF">H8E41_10220</name>
</gene>
<keyword evidence="1" id="KW-0812">Transmembrane</keyword>
<accession>A0A8J6NF03</accession>
<evidence type="ECO:0008006" key="4">
    <source>
        <dbReference type="Google" id="ProtNLM"/>
    </source>
</evidence>
<name>A0A8J6NF03_9BACT</name>
<sequence>MDEMGKKRVLFICYSLSGQTSGILVRLAAGMEEEGVEVTTERLKPVTPIRFPLGGFSATFAMMLITFFRNRVPIASLSEKSREKYDLIILAGPTWSYHPSGPILSLFNLEGQRLFKGQTVLPVISCRGYWRMHWFGIRHLLAKCKARVPNKIVFSHPTKEPWRTVGVFLKIAGKNPNRSRLLGKVYPKYGHSGDQHEEAFRFGRMIGNALTEDTPLDDLNFHTPLALP</sequence>